<keyword evidence="4 5" id="KW-0464">Manganese</keyword>
<dbReference type="Pfam" id="PF00491">
    <property type="entry name" value="Arginase"/>
    <property type="match status" value="1"/>
</dbReference>
<evidence type="ECO:0000256" key="4">
    <source>
        <dbReference type="ARBA" id="ARBA00023211"/>
    </source>
</evidence>
<evidence type="ECO:0000256" key="1">
    <source>
        <dbReference type="ARBA" id="ARBA00022723"/>
    </source>
</evidence>
<feature type="binding site" evidence="5">
    <location>
        <position position="252"/>
    </location>
    <ligand>
        <name>Mn(2+)</name>
        <dbReference type="ChEBI" id="CHEBI:29035"/>
        <label>2</label>
    </ligand>
</feature>
<dbReference type="PIRSF" id="PIRSF036979">
    <property type="entry name" value="Arginase"/>
    <property type="match status" value="1"/>
</dbReference>
<comment type="similarity">
    <text evidence="5 7">Belongs to the arginase family.</text>
</comment>
<evidence type="ECO:0000313" key="9">
    <source>
        <dbReference type="Proteomes" id="UP001597545"/>
    </source>
</evidence>
<feature type="binding site" evidence="5">
    <location>
        <position position="159"/>
    </location>
    <ligand>
        <name>Mn(2+)</name>
        <dbReference type="ChEBI" id="CHEBI:29035"/>
        <label>2</label>
    </ligand>
</feature>
<feature type="binding site" evidence="5">
    <location>
        <position position="163"/>
    </location>
    <ligand>
        <name>Mn(2+)</name>
        <dbReference type="ChEBI" id="CHEBI:29035"/>
        <label>1</label>
    </ligand>
</feature>
<feature type="binding site" evidence="5">
    <location>
        <position position="254"/>
    </location>
    <ligand>
        <name>Mn(2+)</name>
        <dbReference type="ChEBI" id="CHEBI:29035"/>
        <label>2</label>
    </ligand>
</feature>
<feature type="binding site" evidence="5">
    <location>
        <position position="159"/>
    </location>
    <ligand>
        <name>Mn(2+)</name>
        <dbReference type="ChEBI" id="CHEBI:29035"/>
        <label>1</label>
    </ligand>
</feature>
<keyword evidence="9" id="KW-1185">Reference proteome</keyword>
<dbReference type="HAMAP" id="MF_00737">
    <property type="entry name" value="Formimidoylglutam"/>
    <property type="match status" value="1"/>
</dbReference>
<dbReference type="Proteomes" id="UP001597545">
    <property type="component" value="Unassembled WGS sequence"/>
</dbReference>
<proteinExistence type="inferred from homology"/>
<dbReference type="PANTHER" id="PTHR11358:SF35">
    <property type="entry name" value="FORMIMIDOYLGLUTAMASE"/>
    <property type="match status" value="1"/>
</dbReference>
<keyword evidence="3 5" id="KW-0369">Histidine metabolism</keyword>
<evidence type="ECO:0000256" key="7">
    <source>
        <dbReference type="PROSITE-ProRule" id="PRU00742"/>
    </source>
</evidence>
<keyword evidence="2 5" id="KW-0378">Hydrolase</keyword>
<dbReference type="PANTHER" id="PTHR11358">
    <property type="entry name" value="ARGINASE/AGMATINASE"/>
    <property type="match status" value="1"/>
</dbReference>
<sequence>MKEEFKDYYIPGDQTMWSGRVDGTTLEHLRWHQVISTLDMQHAHPLQDRYVLVGFSVDEGVFRNGGRTGAAAAPDHLRGILANLPLHHLDPSKLCDAGTICCPNRNLEEAQQALAALVSSIRKQGGIPLVLGGGHEVVYGHYKGIRQTTEGRIGVINFDAHFDLRMPTESGANSGTGFYQIAGDEAKRGTPLSYLALGINLISNTRALFHTAKTLHVQCIESQDFHAGNQMTIAGQIDNFLREIDHLYLTVDLDVFASPFAPGVSAPAYRGILPDTFFYDIFDRLIKSPKFLAFDIAELNPQYDIDSRTARLAADLLFRVVQRQEKK</sequence>
<evidence type="ECO:0000256" key="3">
    <source>
        <dbReference type="ARBA" id="ARBA00022808"/>
    </source>
</evidence>
<gene>
    <name evidence="5 8" type="primary">hutG</name>
    <name evidence="8" type="ORF">ACFSR5_15310</name>
</gene>
<evidence type="ECO:0000313" key="8">
    <source>
        <dbReference type="EMBL" id="MFD2549016.1"/>
    </source>
</evidence>
<protein>
    <recommendedName>
        <fullName evidence="5 6">Formimidoylglutamase</fullName>
        <ecNumber evidence="5 6">3.5.3.8</ecNumber>
    </recommendedName>
    <alternativeName>
        <fullName evidence="5">Formiminoglutamase</fullName>
    </alternativeName>
    <alternativeName>
        <fullName evidence="5">Formiminoglutamate hydrolase</fullName>
    </alternativeName>
</protein>
<dbReference type="Gene3D" id="3.40.800.10">
    <property type="entry name" value="Ureohydrolase domain"/>
    <property type="match status" value="1"/>
</dbReference>
<keyword evidence="1 5" id="KW-0479">Metal-binding</keyword>
<comment type="function">
    <text evidence="5">Catalyzes the conversion of N-formimidoyl-L-glutamate to L-glutamate and formamide.</text>
</comment>
<evidence type="ECO:0000256" key="2">
    <source>
        <dbReference type="ARBA" id="ARBA00022801"/>
    </source>
</evidence>
<feature type="binding site" evidence="5">
    <location>
        <position position="252"/>
    </location>
    <ligand>
        <name>Mn(2+)</name>
        <dbReference type="ChEBI" id="CHEBI:29035"/>
        <label>1</label>
    </ligand>
</feature>
<organism evidence="8 9">
    <name type="scientific">Sphingobacterium suaedae</name>
    <dbReference type="NCBI Taxonomy" id="1686402"/>
    <lineage>
        <taxon>Bacteria</taxon>
        <taxon>Pseudomonadati</taxon>
        <taxon>Bacteroidota</taxon>
        <taxon>Sphingobacteriia</taxon>
        <taxon>Sphingobacteriales</taxon>
        <taxon>Sphingobacteriaceae</taxon>
        <taxon>Sphingobacterium</taxon>
    </lineage>
</organism>
<feature type="binding site" evidence="5">
    <location>
        <position position="161"/>
    </location>
    <ligand>
        <name>Mn(2+)</name>
        <dbReference type="ChEBI" id="CHEBI:29035"/>
        <label>2</label>
    </ligand>
</feature>
<dbReference type="CDD" id="cd09988">
    <property type="entry name" value="Formimidoylglutamase"/>
    <property type="match status" value="1"/>
</dbReference>
<comment type="caution">
    <text evidence="8">The sequence shown here is derived from an EMBL/GenBank/DDBJ whole genome shotgun (WGS) entry which is preliminary data.</text>
</comment>
<dbReference type="GO" id="GO:0050415">
    <property type="term" value="F:formimidoylglutamase activity"/>
    <property type="evidence" value="ECO:0007669"/>
    <property type="project" value="UniProtKB-EC"/>
</dbReference>
<dbReference type="InterPro" id="IPR005923">
    <property type="entry name" value="HutG"/>
</dbReference>
<evidence type="ECO:0000256" key="6">
    <source>
        <dbReference type="NCBIfam" id="TIGR01227"/>
    </source>
</evidence>
<dbReference type="PROSITE" id="PS51409">
    <property type="entry name" value="ARGINASE_2"/>
    <property type="match status" value="1"/>
</dbReference>
<accession>A0ABW5KK68</accession>
<dbReference type="EC" id="3.5.3.8" evidence="5 6"/>
<reference evidence="9" key="1">
    <citation type="journal article" date="2019" name="Int. J. Syst. Evol. Microbiol.">
        <title>The Global Catalogue of Microorganisms (GCM) 10K type strain sequencing project: providing services to taxonomists for standard genome sequencing and annotation.</title>
        <authorList>
            <consortium name="The Broad Institute Genomics Platform"/>
            <consortium name="The Broad Institute Genome Sequencing Center for Infectious Disease"/>
            <person name="Wu L."/>
            <person name="Ma J."/>
        </authorList>
    </citation>
    <scope>NUCLEOTIDE SEQUENCE [LARGE SCALE GENOMIC DNA]</scope>
    <source>
        <strain evidence="9">KCTC 42662</strain>
    </source>
</reference>
<dbReference type="RefSeq" id="WP_380905335.1">
    <property type="nucleotide sequence ID" value="NZ_JBHUEG010000008.1"/>
</dbReference>
<comment type="cofactor">
    <cofactor evidence="5">
        <name>Mn(2+)</name>
        <dbReference type="ChEBI" id="CHEBI:29035"/>
    </cofactor>
    <text evidence="5">Binds 2 manganese ions per subunit.</text>
</comment>
<name>A0ABW5KK68_9SPHI</name>
<comment type="catalytic activity">
    <reaction evidence="5">
        <text>N-formimidoyl-L-glutamate + H2O = formamide + L-glutamate</text>
        <dbReference type="Rhea" id="RHEA:22492"/>
        <dbReference type="ChEBI" id="CHEBI:15377"/>
        <dbReference type="ChEBI" id="CHEBI:16397"/>
        <dbReference type="ChEBI" id="CHEBI:29985"/>
        <dbReference type="ChEBI" id="CHEBI:58928"/>
        <dbReference type="EC" id="3.5.3.8"/>
    </reaction>
</comment>
<dbReference type="SUPFAM" id="SSF52768">
    <property type="entry name" value="Arginase/deacetylase"/>
    <property type="match status" value="1"/>
</dbReference>
<feature type="binding site" evidence="5">
    <location>
        <position position="135"/>
    </location>
    <ligand>
        <name>Mn(2+)</name>
        <dbReference type="ChEBI" id="CHEBI:29035"/>
        <label>1</label>
    </ligand>
</feature>
<evidence type="ECO:0000256" key="5">
    <source>
        <dbReference type="HAMAP-Rule" id="MF_00737"/>
    </source>
</evidence>
<comment type="pathway">
    <text evidence="5">Amino-acid degradation; L-histidine degradation into L-glutamate; L-glutamate from N-formimidoyl-L-glutamate (hydrolase route): step 1/1.</text>
</comment>
<dbReference type="NCBIfam" id="TIGR01227">
    <property type="entry name" value="hutG"/>
    <property type="match status" value="1"/>
</dbReference>
<dbReference type="InterPro" id="IPR006035">
    <property type="entry name" value="Ureohydrolase"/>
</dbReference>
<dbReference type="EMBL" id="JBHULR010000008">
    <property type="protein sequence ID" value="MFD2549016.1"/>
    <property type="molecule type" value="Genomic_DNA"/>
</dbReference>
<dbReference type="InterPro" id="IPR023696">
    <property type="entry name" value="Ureohydrolase_dom_sf"/>
</dbReference>